<dbReference type="Gene3D" id="2.60.40.820">
    <property type="entry name" value="Transcription factor, T-box"/>
    <property type="match status" value="1"/>
</dbReference>
<evidence type="ECO:0000256" key="1">
    <source>
        <dbReference type="ARBA" id="ARBA00004123"/>
    </source>
</evidence>
<evidence type="ECO:0000259" key="9">
    <source>
        <dbReference type="PROSITE" id="PS50252"/>
    </source>
</evidence>
<keyword evidence="2" id="KW-0217">Developmental protein</keyword>
<evidence type="ECO:0000256" key="2">
    <source>
        <dbReference type="ARBA" id="ARBA00022473"/>
    </source>
</evidence>
<dbReference type="Pfam" id="PF00907">
    <property type="entry name" value="T-box"/>
    <property type="match status" value="1"/>
</dbReference>
<gene>
    <name evidence="10" type="ORF">QE152_g37895</name>
</gene>
<dbReference type="GO" id="GO:0000785">
    <property type="term" value="C:chromatin"/>
    <property type="evidence" value="ECO:0007669"/>
    <property type="project" value="TreeGrafter"/>
</dbReference>
<feature type="region of interest" description="Disordered" evidence="8">
    <location>
        <begin position="262"/>
        <end position="340"/>
    </location>
</feature>
<dbReference type="GO" id="GO:0045893">
    <property type="term" value="P:positive regulation of DNA-templated transcription"/>
    <property type="evidence" value="ECO:0007669"/>
    <property type="project" value="InterPro"/>
</dbReference>
<protein>
    <submittedName>
        <fullName evidence="10">T-box</fullName>
    </submittedName>
</protein>
<dbReference type="AlphaFoldDB" id="A0AAW1I923"/>
<feature type="domain" description="T-box" evidence="9">
    <location>
        <begin position="35"/>
        <end position="183"/>
    </location>
</feature>
<dbReference type="Proteomes" id="UP001458880">
    <property type="component" value="Unassembled WGS sequence"/>
</dbReference>
<dbReference type="PROSITE" id="PS01264">
    <property type="entry name" value="TBOX_2"/>
    <property type="match status" value="1"/>
</dbReference>
<evidence type="ECO:0000256" key="6">
    <source>
        <dbReference type="ARBA" id="ARBA00023242"/>
    </source>
</evidence>
<dbReference type="PROSITE" id="PS50252">
    <property type="entry name" value="TBOX_3"/>
    <property type="match status" value="1"/>
</dbReference>
<dbReference type="SUPFAM" id="SSF49417">
    <property type="entry name" value="p53-like transcription factors"/>
    <property type="match status" value="1"/>
</dbReference>
<accession>A0AAW1I923</accession>
<dbReference type="PRINTS" id="PR00938">
    <property type="entry name" value="BRACHYURY"/>
</dbReference>
<dbReference type="InterPro" id="IPR018186">
    <property type="entry name" value="TF_T-box_CS"/>
</dbReference>
<keyword evidence="5" id="KW-0804">Transcription</keyword>
<feature type="compositionally biased region" description="Polar residues" evidence="8">
    <location>
        <begin position="322"/>
        <end position="340"/>
    </location>
</feature>
<comment type="subcellular location">
    <subcellularLocation>
        <location evidence="1 7">Nucleus</location>
    </subcellularLocation>
</comment>
<feature type="compositionally biased region" description="Basic and acidic residues" evidence="8">
    <location>
        <begin position="459"/>
        <end position="471"/>
    </location>
</feature>
<feature type="compositionally biased region" description="Polar residues" evidence="8">
    <location>
        <begin position="285"/>
        <end position="296"/>
    </location>
</feature>
<dbReference type="EMBL" id="JASPKY010000765">
    <property type="protein sequence ID" value="KAK9685614.1"/>
    <property type="molecule type" value="Genomic_DNA"/>
</dbReference>
<dbReference type="SMART" id="SM00425">
    <property type="entry name" value="TBOX"/>
    <property type="match status" value="1"/>
</dbReference>
<evidence type="ECO:0000256" key="7">
    <source>
        <dbReference type="PROSITE-ProRule" id="PRU00201"/>
    </source>
</evidence>
<evidence type="ECO:0000256" key="4">
    <source>
        <dbReference type="ARBA" id="ARBA00023125"/>
    </source>
</evidence>
<comment type="caution">
    <text evidence="7">Lacks conserved residue(s) required for the propagation of feature annotation.</text>
</comment>
<name>A0AAW1I923_POPJA</name>
<evidence type="ECO:0000313" key="10">
    <source>
        <dbReference type="EMBL" id="KAK9685614.1"/>
    </source>
</evidence>
<evidence type="ECO:0000313" key="11">
    <source>
        <dbReference type="Proteomes" id="UP001458880"/>
    </source>
</evidence>
<feature type="compositionally biased region" description="Polar residues" evidence="8">
    <location>
        <begin position="472"/>
        <end position="482"/>
    </location>
</feature>
<comment type="caution">
    <text evidence="10">The sequence shown here is derived from an EMBL/GenBank/DDBJ whole genome shotgun (WGS) entry which is preliminary data.</text>
</comment>
<dbReference type="InterPro" id="IPR046360">
    <property type="entry name" value="T-box_DNA-bd"/>
</dbReference>
<evidence type="ECO:0000256" key="3">
    <source>
        <dbReference type="ARBA" id="ARBA00023015"/>
    </source>
</evidence>
<dbReference type="InterPro" id="IPR002070">
    <property type="entry name" value="TF_Brachyury"/>
</dbReference>
<dbReference type="GO" id="GO:0003007">
    <property type="term" value="P:heart morphogenesis"/>
    <property type="evidence" value="ECO:0007669"/>
    <property type="project" value="TreeGrafter"/>
</dbReference>
<keyword evidence="11" id="KW-1185">Reference proteome</keyword>
<evidence type="ECO:0000256" key="8">
    <source>
        <dbReference type="SAM" id="MobiDB-lite"/>
    </source>
</evidence>
<dbReference type="InterPro" id="IPR036960">
    <property type="entry name" value="T-box_sf"/>
</dbReference>
<organism evidence="10 11">
    <name type="scientific">Popillia japonica</name>
    <name type="common">Japanese beetle</name>
    <dbReference type="NCBI Taxonomy" id="7064"/>
    <lineage>
        <taxon>Eukaryota</taxon>
        <taxon>Metazoa</taxon>
        <taxon>Ecdysozoa</taxon>
        <taxon>Arthropoda</taxon>
        <taxon>Hexapoda</taxon>
        <taxon>Insecta</taxon>
        <taxon>Pterygota</taxon>
        <taxon>Neoptera</taxon>
        <taxon>Endopterygota</taxon>
        <taxon>Coleoptera</taxon>
        <taxon>Polyphaga</taxon>
        <taxon>Scarabaeiformia</taxon>
        <taxon>Scarabaeidae</taxon>
        <taxon>Rutelinae</taxon>
        <taxon>Popillia</taxon>
    </lineage>
</organism>
<dbReference type="CDD" id="cd20192">
    <property type="entry name" value="T-box_TBXT_TBX19-like"/>
    <property type="match status" value="1"/>
</dbReference>
<evidence type="ECO:0000256" key="5">
    <source>
        <dbReference type="ARBA" id="ARBA00023163"/>
    </source>
</evidence>
<dbReference type="GO" id="GO:0000981">
    <property type="term" value="F:DNA-binding transcription factor activity, RNA polymerase II-specific"/>
    <property type="evidence" value="ECO:0007669"/>
    <property type="project" value="TreeGrafter"/>
</dbReference>
<keyword evidence="3" id="KW-0805">Transcription regulation</keyword>
<dbReference type="GO" id="GO:0000978">
    <property type="term" value="F:RNA polymerase II cis-regulatory region sequence-specific DNA binding"/>
    <property type="evidence" value="ECO:0007669"/>
    <property type="project" value="InterPro"/>
</dbReference>
<dbReference type="InterPro" id="IPR008967">
    <property type="entry name" value="p53-like_TF_DNA-bd_sf"/>
</dbReference>
<reference evidence="10 11" key="1">
    <citation type="journal article" date="2024" name="BMC Genomics">
        <title>De novo assembly and annotation of Popillia japonica's genome with initial clues to its potential as an invasive pest.</title>
        <authorList>
            <person name="Cucini C."/>
            <person name="Boschi S."/>
            <person name="Funari R."/>
            <person name="Cardaioli E."/>
            <person name="Iannotti N."/>
            <person name="Marturano G."/>
            <person name="Paoli F."/>
            <person name="Bruttini M."/>
            <person name="Carapelli A."/>
            <person name="Frati F."/>
            <person name="Nardi F."/>
        </authorList>
    </citation>
    <scope>NUCLEOTIDE SEQUENCE [LARGE SCALE GENOMIC DNA]</scope>
    <source>
        <strain evidence="10">DMR45628</strain>
    </source>
</reference>
<dbReference type="GO" id="GO:0005634">
    <property type="term" value="C:nucleus"/>
    <property type="evidence" value="ECO:0007669"/>
    <property type="project" value="UniProtKB-SubCell"/>
</dbReference>
<dbReference type="PANTHER" id="PTHR11267">
    <property type="entry name" value="T-BOX PROTEIN-RELATED"/>
    <property type="match status" value="1"/>
</dbReference>
<keyword evidence="6 7" id="KW-0539">Nucleus</keyword>
<proteinExistence type="predicted"/>
<sequence>KQKLMAQHILSAVESEISSGKTKGDPSERDLCVTLDDRDLWVRFQCFTNEMIVTKNGRRMFPVVKVSVSGLDPKAMYTVLLEFVQIDPHRWKYVNGEWVPGGKAEVPPSNPIYIHPESPNFGAHWMKEPISFAKVKLTNKCNGNGQIMLNSLHKYEPRVHLVRVGTEQRRVMTFPFPETQFIATLKKDLIVFIVNENIHRRKAFLDAKERPDSIYSQREYSPTYAQQQSQYSQYGSWFLQHQPIYPAVTATVQLSTCDRYSASSPLRNNRHQPIYPAGSTCDKFPTNSALRGNRSSPYPPPQRPKSNSESPPPNVYNPPDHVQQSPIYSNSAPSSYTSWTTVQSQTPTTVLSPAINCWSLTSSPPPPHQISAQTTPNQSPTHQIYQPITNLTNLSYTGYYNQDLTYAHYQGSEYPAIPLLNSDVSYTAIESDKPSAIIYHEDTNNMEKSSDYKPSAIIYHEDTNNMEKSSDYQDNTQNNQPESPSSTSSTPRHDTWPSQNHI</sequence>
<dbReference type="InterPro" id="IPR001699">
    <property type="entry name" value="TF_T-box"/>
</dbReference>
<dbReference type="PROSITE" id="PS01283">
    <property type="entry name" value="TBOX_1"/>
    <property type="match status" value="1"/>
</dbReference>
<dbReference type="PRINTS" id="PR00937">
    <property type="entry name" value="TBOX"/>
</dbReference>
<keyword evidence="4 7" id="KW-0238">DNA-binding</keyword>
<feature type="region of interest" description="Disordered" evidence="8">
    <location>
        <begin position="446"/>
        <end position="502"/>
    </location>
</feature>
<dbReference type="PANTHER" id="PTHR11267:SF106">
    <property type="entry name" value="T-RELATED PROTEIN"/>
    <property type="match status" value="1"/>
</dbReference>
<dbReference type="GO" id="GO:0001708">
    <property type="term" value="P:cell fate specification"/>
    <property type="evidence" value="ECO:0007669"/>
    <property type="project" value="TreeGrafter"/>
</dbReference>
<feature type="non-terminal residue" evidence="10">
    <location>
        <position position="1"/>
    </location>
</feature>
<dbReference type="GO" id="GO:0001707">
    <property type="term" value="P:mesoderm formation"/>
    <property type="evidence" value="ECO:0007669"/>
    <property type="project" value="TreeGrafter"/>
</dbReference>